<dbReference type="RefSeq" id="WP_174652559.1">
    <property type="nucleotide sequence ID" value="NZ_JAKRVX010000001.1"/>
</dbReference>
<proteinExistence type="predicted"/>
<dbReference type="EMBL" id="JAKRVX010000001">
    <property type="protein sequence ID" value="MCL9815922.1"/>
    <property type="molecule type" value="Genomic_DNA"/>
</dbReference>
<evidence type="ECO:0000313" key="1">
    <source>
        <dbReference type="EMBL" id="MCL9815922.1"/>
    </source>
</evidence>
<comment type="caution">
    <text evidence="1">The sequence shown here is derived from an EMBL/GenBank/DDBJ whole genome shotgun (WGS) entry which is preliminary data.</text>
</comment>
<dbReference type="AlphaFoldDB" id="A0AAE3K765"/>
<reference evidence="1" key="1">
    <citation type="journal article" date="2022" name="Syst. Appl. Microbiol.">
        <title>Natronocalculus amylovorans gen. nov., sp. nov., and Natranaeroarchaeum aerophilus sp. nov., dominant culturable amylolytic natronoarchaea from hypersaline soda lakes in southwestern Siberia.</title>
        <authorList>
            <person name="Sorokin D.Y."/>
            <person name="Elcheninov A.G."/>
            <person name="Khizhniak T.V."/>
            <person name="Koenen M."/>
            <person name="Bale N.J."/>
            <person name="Damste J.S.S."/>
            <person name="Kublanov I.V."/>
        </authorList>
    </citation>
    <scope>NUCLEOTIDE SEQUENCE</scope>
    <source>
        <strain evidence="1">AArc-St2</strain>
    </source>
</reference>
<keyword evidence="2" id="KW-1185">Reference proteome</keyword>
<dbReference type="InterPro" id="IPR055983">
    <property type="entry name" value="DUF7561"/>
</dbReference>
<dbReference type="Proteomes" id="UP001203207">
    <property type="component" value="Unassembled WGS sequence"/>
</dbReference>
<accession>A0AAE3K765</accession>
<gene>
    <name evidence="1" type="ORF">AArcSt2_03105</name>
</gene>
<evidence type="ECO:0008006" key="3">
    <source>
        <dbReference type="Google" id="ProtNLM"/>
    </source>
</evidence>
<protein>
    <recommendedName>
        <fullName evidence="3">Small CPxCG-related zinc finger protein</fullName>
    </recommendedName>
</protein>
<organism evidence="1 2">
    <name type="scientific">Natronocalculus amylovorans</name>
    <dbReference type="NCBI Taxonomy" id="2917812"/>
    <lineage>
        <taxon>Archaea</taxon>
        <taxon>Methanobacteriati</taxon>
        <taxon>Methanobacteriota</taxon>
        <taxon>Stenosarchaea group</taxon>
        <taxon>Halobacteria</taxon>
        <taxon>Halobacteriales</taxon>
        <taxon>Haloferacaceae</taxon>
        <taxon>Natronocalculus</taxon>
    </lineage>
</organism>
<evidence type="ECO:0000313" key="2">
    <source>
        <dbReference type="Proteomes" id="UP001203207"/>
    </source>
</evidence>
<sequence length="72" mass="7735">MAKRRCDGCQTKVKIAGGIGDLWSFSWGPTGGMILELADGSDHFLCLDCVDQLPADKEPTAEDVHALPSEET</sequence>
<reference evidence="1" key="2">
    <citation type="submission" date="2022-02" db="EMBL/GenBank/DDBJ databases">
        <authorList>
            <person name="Elcheninov A.G."/>
            <person name="Sorokin D.Y."/>
            <person name="Kublanov I.V."/>
        </authorList>
    </citation>
    <scope>NUCLEOTIDE SEQUENCE</scope>
    <source>
        <strain evidence="1">AArc-St2</strain>
    </source>
</reference>
<dbReference type="Pfam" id="PF24442">
    <property type="entry name" value="DUF7561"/>
    <property type="match status" value="1"/>
</dbReference>
<name>A0AAE3K765_9EURY</name>